<dbReference type="OrthoDB" id="17255at2759"/>
<sequence>MEKDAAYIAFGLLAASAAKFLLSAWIRNKRLERFVRIGMVSDLVYYPVKSCQGIPLESGTLLPLGLYKDGMADRNWMFTRPDGSFLSQRQCPKMALIKVSSHDDMIHLDAPGMPTLQLPKCPKVDPRRFIACRVWGLPIPGMDCGEEANQWACDFLGQENLHVVFSAPSMKKKIISDECLNPWTDLVRPEDESIFSDLTSYLVATDKSLEAVNKRLDKPVSMRNFRPNIVVDTTMEAFDEDLWGELMFGDNVYMRCLHPCPRCILPTVDPDTGKKDSALEPYKTLEKFRCKPGYGEAPFFGINAAVDFPADIRVGDPVYARYRTN</sequence>
<dbReference type="InterPro" id="IPR005303">
    <property type="entry name" value="MOCOS_middle"/>
</dbReference>
<dbReference type="PANTHER" id="PTHR14237">
    <property type="entry name" value="MOLYBDOPTERIN COFACTOR SULFURASE MOSC"/>
    <property type="match status" value="1"/>
</dbReference>
<evidence type="ECO:0000313" key="4">
    <source>
        <dbReference type="Proteomes" id="UP000242188"/>
    </source>
</evidence>
<protein>
    <submittedName>
        <fullName evidence="3">MOSC domain-containing protein 2, mitochondrial</fullName>
    </submittedName>
</protein>
<evidence type="ECO:0000259" key="2">
    <source>
        <dbReference type="PROSITE" id="PS51340"/>
    </source>
</evidence>
<gene>
    <name evidence="3" type="ORF">KP79_PYT10416</name>
</gene>
<evidence type="ECO:0000256" key="1">
    <source>
        <dbReference type="SAM" id="Phobius"/>
    </source>
</evidence>
<dbReference type="InterPro" id="IPR005302">
    <property type="entry name" value="MoCF_Sase_C"/>
</dbReference>
<dbReference type="GO" id="GO:0003824">
    <property type="term" value="F:catalytic activity"/>
    <property type="evidence" value="ECO:0007669"/>
    <property type="project" value="InterPro"/>
</dbReference>
<dbReference type="PANTHER" id="PTHR14237:SF19">
    <property type="entry name" value="MITOCHONDRIAL AMIDOXIME REDUCING COMPONENT 1"/>
    <property type="match status" value="1"/>
</dbReference>
<dbReference type="InterPro" id="IPR011037">
    <property type="entry name" value="Pyrv_Knase-like_insert_dom_sf"/>
</dbReference>
<comment type="caution">
    <text evidence="3">The sequence shown here is derived from an EMBL/GenBank/DDBJ whole genome shotgun (WGS) entry which is preliminary data.</text>
</comment>
<dbReference type="STRING" id="6573.A0A210PMA4"/>
<name>A0A210PMA4_MIZYE</name>
<dbReference type="EMBL" id="NEDP02005586">
    <property type="protein sequence ID" value="OWF37607.1"/>
    <property type="molecule type" value="Genomic_DNA"/>
</dbReference>
<evidence type="ECO:0000313" key="3">
    <source>
        <dbReference type="EMBL" id="OWF37607.1"/>
    </source>
</evidence>
<dbReference type="Pfam" id="PF03473">
    <property type="entry name" value="MOSC"/>
    <property type="match status" value="1"/>
</dbReference>
<dbReference type="Pfam" id="PF03476">
    <property type="entry name" value="MOSC_N"/>
    <property type="match status" value="1"/>
</dbReference>
<keyword evidence="4" id="KW-1185">Reference proteome</keyword>
<proteinExistence type="predicted"/>
<dbReference type="GO" id="GO:0030151">
    <property type="term" value="F:molybdenum ion binding"/>
    <property type="evidence" value="ECO:0007669"/>
    <property type="project" value="InterPro"/>
</dbReference>
<organism evidence="3 4">
    <name type="scientific">Mizuhopecten yessoensis</name>
    <name type="common">Japanese scallop</name>
    <name type="synonym">Patinopecten yessoensis</name>
    <dbReference type="NCBI Taxonomy" id="6573"/>
    <lineage>
        <taxon>Eukaryota</taxon>
        <taxon>Metazoa</taxon>
        <taxon>Spiralia</taxon>
        <taxon>Lophotrochozoa</taxon>
        <taxon>Mollusca</taxon>
        <taxon>Bivalvia</taxon>
        <taxon>Autobranchia</taxon>
        <taxon>Pteriomorphia</taxon>
        <taxon>Pectinida</taxon>
        <taxon>Pectinoidea</taxon>
        <taxon>Pectinidae</taxon>
        <taxon>Mizuhopecten</taxon>
    </lineage>
</organism>
<dbReference type="SUPFAM" id="SSF141673">
    <property type="entry name" value="MOSC N-terminal domain-like"/>
    <property type="match status" value="1"/>
</dbReference>
<reference evidence="3 4" key="1">
    <citation type="journal article" date="2017" name="Nat. Ecol. Evol.">
        <title>Scallop genome provides insights into evolution of bilaterian karyotype and development.</title>
        <authorList>
            <person name="Wang S."/>
            <person name="Zhang J."/>
            <person name="Jiao W."/>
            <person name="Li J."/>
            <person name="Xun X."/>
            <person name="Sun Y."/>
            <person name="Guo X."/>
            <person name="Huan P."/>
            <person name="Dong B."/>
            <person name="Zhang L."/>
            <person name="Hu X."/>
            <person name="Sun X."/>
            <person name="Wang J."/>
            <person name="Zhao C."/>
            <person name="Wang Y."/>
            <person name="Wang D."/>
            <person name="Huang X."/>
            <person name="Wang R."/>
            <person name="Lv J."/>
            <person name="Li Y."/>
            <person name="Zhang Z."/>
            <person name="Liu B."/>
            <person name="Lu W."/>
            <person name="Hui Y."/>
            <person name="Liang J."/>
            <person name="Zhou Z."/>
            <person name="Hou R."/>
            <person name="Li X."/>
            <person name="Liu Y."/>
            <person name="Li H."/>
            <person name="Ning X."/>
            <person name="Lin Y."/>
            <person name="Zhao L."/>
            <person name="Xing Q."/>
            <person name="Dou J."/>
            <person name="Li Y."/>
            <person name="Mao J."/>
            <person name="Guo H."/>
            <person name="Dou H."/>
            <person name="Li T."/>
            <person name="Mu C."/>
            <person name="Jiang W."/>
            <person name="Fu Q."/>
            <person name="Fu X."/>
            <person name="Miao Y."/>
            <person name="Liu J."/>
            <person name="Yu Q."/>
            <person name="Li R."/>
            <person name="Liao H."/>
            <person name="Li X."/>
            <person name="Kong Y."/>
            <person name="Jiang Z."/>
            <person name="Chourrout D."/>
            <person name="Li R."/>
            <person name="Bao Z."/>
        </authorList>
    </citation>
    <scope>NUCLEOTIDE SEQUENCE [LARGE SCALE GENOMIC DNA]</scope>
    <source>
        <strain evidence="3 4">PY_sf001</strain>
    </source>
</reference>
<dbReference type="PROSITE" id="PS51340">
    <property type="entry name" value="MOSC"/>
    <property type="match status" value="1"/>
</dbReference>
<dbReference type="GO" id="GO:0030170">
    <property type="term" value="F:pyridoxal phosphate binding"/>
    <property type="evidence" value="ECO:0007669"/>
    <property type="project" value="InterPro"/>
</dbReference>
<feature type="domain" description="MOSC" evidence="2">
    <location>
        <begin position="158"/>
        <end position="321"/>
    </location>
</feature>
<accession>A0A210PMA4</accession>
<dbReference type="Proteomes" id="UP000242188">
    <property type="component" value="Unassembled WGS sequence"/>
</dbReference>
<keyword evidence="1" id="KW-1133">Transmembrane helix</keyword>
<dbReference type="AlphaFoldDB" id="A0A210PMA4"/>
<keyword evidence="1" id="KW-0812">Transmembrane</keyword>
<feature type="transmembrane region" description="Helical" evidence="1">
    <location>
        <begin position="6"/>
        <end position="26"/>
    </location>
</feature>
<keyword evidence="1" id="KW-0472">Membrane</keyword>
<dbReference type="SUPFAM" id="SSF50800">
    <property type="entry name" value="PK beta-barrel domain-like"/>
    <property type="match status" value="1"/>
</dbReference>